<accession>A0A401NKM9</accession>
<dbReference type="OrthoDB" id="8856583at2759"/>
<dbReference type="EMBL" id="BFAA01006389">
    <property type="protein sequence ID" value="GCB61399.1"/>
    <property type="molecule type" value="Genomic_DNA"/>
</dbReference>
<dbReference type="Proteomes" id="UP000288216">
    <property type="component" value="Unassembled WGS sequence"/>
</dbReference>
<dbReference type="PROSITE" id="PS01258">
    <property type="entry name" value="BH2"/>
    <property type="match status" value="1"/>
</dbReference>
<dbReference type="InterPro" id="IPR002475">
    <property type="entry name" value="Bcl2-like"/>
</dbReference>
<evidence type="ECO:0000259" key="4">
    <source>
        <dbReference type="SMART" id="SM00337"/>
    </source>
</evidence>
<evidence type="ECO:0000256" key="1">
    <source>
        <dbReference type="ARBA" id="ARBA00009458"/>
    </source>
</evidence>
<protein>
    <recommendedName>
        <fullName evidence="4">Bcl-2 Bcl-2 homology region 1-3 domain-containing protein</fullName>
    </recommendedName>
</protein>
<sequence length="190" mass="21302">MGQEDSHSKRFVYVLIRDYLTFALRESGSVPAANSVAETLRKACALVQGSRKQELQHCIEKLNVASVEQARRALPVLIGEVYSDGTDNWGRLVTVYAFCGVLARHLRSKDIAEEELVEGIAQCVAQHTWTHKAAWIKENGGWEKGFVEYFQPNSPGFVDYVQQESPRFSYAKIAAITGIVAAFSFVMYQH</sequence>
<keyword evidence="3" id="KW-0472">Membrane</keyword>
<dbReference type="GO" id="GO:0008630">
    <property type="term" value="P:intrinsic apoptotic signaling pathway in response to DNA damage"/>
    <property type="evidence" value="ECO:0007669"/>
    <property type="project" value="TreeGrafter"/>
</dbReference>
<dbReference type="CDD" id="cd06845">
    <property type="entry name" value="Bcl-2_like"/>
    <property type="match status" value="1"/>
</dbReference>
<dbReference type="SMART" id="SM00337">
    <property type="entry name" value="BCL"/>
    <property type="match status" value="1"/>
</dbReference>
<organism evidence="5 6">
    <name type="scientific">Scyliorhinus torazame</name>
    <name type="common">Cloudy catshark</name>
    <name type="synonym">Catulus torazame</name>
    <dbReference type="NCBI Taxonomy" id="75743"/>
    <lineage>
        <taxon>Eukaryota</taxon>
        <taxon>Metazoa</taxon>
        <taxon>Chordata</taxon>
        <taxon>Craniata</taxon>
        <taxon>Vertebrata</taxon>
        <taxon>Chondrichthyes</taxon>
        <taxon>Elasmobranchii</taxon>
        <taxon>Galeomorphii</taxon>
        <taxon>Galeoidea</taxon>
        <taxon>Carcharhiniformes</taxon>
        <taxon>Scyliorhinidae</taxon>
        <taxon>Scyliorhinus</taxon>
    </lineage>
</organism>
<dbReference type="AlphaFoldDB" id="A0A401NKM9"/>
<reference evidence="5 6" key="1">
    <citation type="journal article" date="2018" name="Nat. Ecol. Evol.">
        <title>Shark genomes provide insights into elasmobranch evolution and the origin of vertebrates.</title>
        <authorList>
            <person name="Hara Y"/>
            <person name="Yamaguchi K"/>
            <person name="Onimaru K"/>
            <person name="Kadota M"/>
            <person name="Koyanagi M"/>
            <person name="Keeley SD"/>
            <person name="Tatsumi K"/>
            <person name="Tanaka K"/>
            <person name="Motone F"/>
            <person name="Kageyama Y"/>
            <person name="Nozu R"/>
            <person name="Adachi N"/>
            <person name="Nishimura O"/>
            <person name="Nakagawa R"/>
            <person name="Tanegashima C"/>
            <person name="Kiyatake I"/>
            <person name="Matsumoto R"/>
            <person name="Murakumo K"/>
            <person name="Nishida K"/>
            <person name="Terakita A"/>
            <person name="Kuratani S"/>
            <person name="Sato K"/>
            <person name="Hyodo S Kuraku.S."/>
        </authorList>
    </citation>
    <scope>NUCLEOTIDE SEQUENCE [LARGE SCALE GENOMIC DNA]</scope>
</reference>
<keyword evidence="3" id="KW-0812">Transmembrane</keyword>
<dbReference type="OMA" id="PRFSYAK"/>
<dbReference type="PROSITE" id="PS50062">
    <property type="entry name" value="BCL2_FAMILY"/>
    <property type="match status" value="1"/>
</dbReference>
<keyword evidence="3" id="KW-1133">Transmembrane helix</keyword>
<dbReference type="SUPFAM" id="SSF56854">
    <property type="entry name" value="Bcl-2 inhibitors of programmed cell death"/>
    <property type="match status" value="1"/>
</dbReference>
<evidence type="ECO:0000256" key="3">
    <source>
        <dbReference type="SAM" id="Phobius"/>
    </source>
</evidence>
<dbReference type="InterPro" id="IPR046371">
    <property type="entry name" value="Bcl-2_BH1-3"/>
</dbReference>
<dbReference type="GO" id="GO:0051400">
    <property type="term" value="F:BH domain binding"/>
    <property type="evidence" value="ECO:0007669"/>
    <property type="project" value="TreeGrafter"/>
</dbReference>
<dbReference type="InterPro" id="IPR026298">
    <property type="entry name" value="Bcl-2_fam"/>
</dbReference>
<evidence type="ECO:0000313" key="5">
    <source>
        <dbReference type="EMBL" id="GCB61399.1"/>
    </source>
</evidence>
<evidence type="ECO:0000256" key="2">
    <source>
        <dbReference type="ARBA" id="ARBA00022703"/>
    </source>
</evidence>
<dbReference type="GO" id="GO:0005741">
    <property type="term" value="C:mitochondrial outer membrane"/>
    <property type="evidence" value="ECO:0007669"/>
    <property type="project" value="TreeGrafter"/>
</dbReference>
<feature type="transmembrane region" description="Helical" evidence="3">
    <location>
        <begin position="170"/>
        <end position="188"/>
    </location>
</feature>
<dbReference type="GO" id="GO:0015267">
    <property type="term" value="F:channel activity"/>
    <property type="evidence" value="ECO:0007669"/>
    <property type="project" value="TreeGrafter"/>
</dbReference>
<dbReference type="GO" id="GO:0001836">
    <property type="term" value="P:release of cytochrome c from mitochondria"/>
    <property type="evidence" value="ECO:0007669"/>
    <property type="project" value="TreeGrafter"/>
</dbReference>
<dbReference type="PRINTS" id="PR01862">
    <property type="entry name" value="BCL2FAMILY"/>
</dbReference>
<name>A0A401NKM9_SCYTO</name>
<feature type="domain" description="Bcl-2 Bcl-2 homology region 1-3" evidence="4">
    <location>
        <begin position="40"/>
        <end position="142"/>
    </location>
</feature>
<comment type="similarity">
    <text evidence="1">Belongs to the Bcl-2 family.</text>
</comment>
<dbReference type="Gene3D" id="1.10.437.10">
    <property type="entry name" value="Blc2-like"/>
    <property type="match status" value="1"/>
</dbReference>
<dbReference type="PANTHER" id="PTHR11256">
    <property type="entry name" value="BCL-2 RELATED"/>
    <property type="match status" value="1"/>
</dbReference>
<dbReference type="InterPro" id="IPR036834">
    <property type="entry name" value="Bcl-2-like_sf"/>
</dbReference>
<evidence type="ECO:0000313" key="6">
    <source>
        <dbReference type="Proteomes" id="UP000288216"/>
    </source>
</evidence>
<dbReference type="PANTHER" id="PTHR11256:SF56">
    <property type="entry name" value="BCL-2 BCL-2 HOMOLOGY REGION 1-3 DOMAIN-CONTAINING PROTEIN"/>
    <property type="match status" value="1"/>
</dbReference>
<dbReference type="GO" id="GO:0008053">
    <property type="term" value="P:mitochondrial fusion"/>
    <property type="evidence" value="ECO:0007669"/>
    <property type="project" value="TreeGrafter"/>
</dbReference>
<comment type="caution">
    <text evidence="5">The sequence shown here is derived from an EMBL/GenBank/DDBJ whole genome shotgun (WGS) entry which is preliminary data.</text>
</comment>
<dbReference type="InterPro" id="IPR020726">
    <property type="entry name" value="Bcl2_BH2_motif_CS"/>
</dbReference>
<gene>
    <name evidence="5" type="ORF">scyTo_0012909</name>
</gene>
<dbReference type="GO" id="GO:0042981">
    <property type="term" value="P:regulation of apoptotic process"/>
    <property type="evidence" value="ECO:0007669"/>
    <property type="project" value="InterPro"/>
</dbReference>
<dbReference type="GO" id="GO:0097192">
    <property type="term" value="P:extrinsic apoptotic signaling pathway in absence of ligand"/>
    <property type="evidence" value="ECO:0007669"/>
    <property type="project" value="TreeGrafter"/>
</dbReference>
<keyword evidence="2" id="KW-0053">Apoptosis</keyword>
<dbReference type="STRING" id="75743.A0A401NKM9"/>
<keyword evidence="6" id="KW-1185">Reference proteome</keyword>
<dbReference type="Pfam" id="PF00452">
    <property type="entry name" value="Bcl-2"/>
    <property type="match status" value="1"/>
</dbReference>
<proteinExistence type="inferred from homology"/>